<dbReference type="Pfam" id="PF13561">
    <property type="entry name" value="adh_short_C2"/>
    <property type="match status" value="1"/>
</dbReference>
<evidence type="ECO:0000313" key="12">
    <source>
        <dbReference type="Proteomes" id="UP001162480"/>
    </source>
</evidence>
<protein>
    <recommendedName>
        <fullName evidence="6">Peroxisomal 2,4-dienoyl-CoA reductase [(3E)-enoyl-CoA-producing]</fullName>
        <ecNumber evidence="5">1.3.1.124</ecNumber>
    </recommendedName>
    <alternativeName>
        <fullName evidence="7">2,4-dienoyl-CoA reductase 2</fullName>
    </alternativeName>
</protein>
<dbReference type="EMBL" id="OX597820">
    <property type="protein sequence ID" value="CAI9726294.1"/>
    <property type="molecule type" value="Genomic_DNA"/>
</dbReference>
<dbReference type="EC" id="1.3.1.124" evidence="5"/>
<gene>
    <name evidence="11" type="ORF">OCTVUL_1B009512</name>
</gene>
<comment type="catalytic activity">
    <reaction evidence="8">
        <text>a (2E,4E)-dienoyl-CoA + NADPH + H(+) = a 4,5-saturated-(3E)-enoyl-CoA + NADP(+)</text>
        <dbReference type="Rhea" id="RHEA:45912"/>
        <dbReference type="ChEBI" id="CHEBI:15378"/>
        <dbReference type="ChEBI" id="CHEBI:57783"/>
        <dbReference type="ChEBI" id="CHEBI:58349"/>
        <dbReference type="ChEBI" id="CHEBI:85101"/>
        <dbReference type="ChEBI" id="CHEBI:85493"/>
        <dbReference type="EC" id="1.3.1.124"/>
    </reaction>
</comment>
<dbReference type="PRINTS" id="PR00081">
    <property type="entry name" value="GDHRDH"/>
</dbReference>
<dbReference type="GO" id="GO:0009062">
    <property type="term" value="P:fatty acid catabolic process"/>
    <property type="evidence" value="ECO:0007669"/>
    <property type="project" value="InterPro"/>
</dbReference>
<proteinExistence type="inferred from homology"/>
<name>A0AA36B2B0_OCTVU</name>
<dbReference type="InterPro" id="IPR045017">
    <property type="entry name" value="DECR2-like"/>
</dbReference>
<dbReference type="Proteomes" id="UP001162480">
    <property type="component" value="Chromosome 7"/>
</dbReference>
<dbReference type="AlphaFoldDB" id="A0AA36B2B0"/>
<evidence type="ECO:0000256" key="6">
    <source>
        <dbReference type="ARBA" id="ARBA00026221"/>
    </source>
</evidence>
<evidence type="ECO:0000256" key="10">
    <source>
        <dbReference type="ARBA" id="ARBA00048631"/>
    </source>
</evidence>
<comment type="subunit">
    <text evidence="4">Monomer, dimer and oligomer.</text>
</comment>
<dbReference type="CDD" id="cd05369">
    <property type="entry name" value="TER_DECR_SDR_a"/>
    <property type="match status" value="1"/>
</dbReference>
<dbReference type="Gene3D" id="3.40.50.720">
    <property type="entry name" value="NAD(P)-binding Rossmann-like Domain"/>
    <property type="match status" value="1"/>
</dbReference>
<dbReference type="PRINTS" id="PR00080">
    <property type="entry name" value="SDRFAMILY"/>
</dbReference>
<evidence type="ECO:0000256" key="7">
    <source>
        <dbReference type="ARBA" id="ARBA00030890"/>
    </source>
</evidence>
<evidence type="ECO:0000313" key="11">
    <source>
        <dbReference type="EMBL" id="CAI9726294.1"/>
    </source>
</evidence>
<dbReference type="PANTHER" id="PTHR43296:SF2">
    <property type="entry name" value="PEROXISOMAL 2,4-DIENOYL-COA REDUCTASE [(3E)-ENOYL-COA-PRODUCING]"/>
    <property type="match status" value="1"/>
</dbReference>
<dbReference type="InterPro" id="IPR036291">
    <property type="entry name" value="NAD(P)-bd_dom_sf"/>
</dbReference>
<evidence type="ECO:0000256" key="5">
    <source>
        <dbReference type="ARBA" id="ARBA00026117"/>
    </source>
</evidence>
<organism evidence="11 12">
    <name type="scientific">Octopus vulgaris</name>
    <name type="common">Common octopus</name>
    <dbReference type="NCBI Taxonomy" id="6645"/>
    <lineage>
        <taxon>Eukaryota</taxon>
        <taxon>Metazoa</taxon>
        <taxon>Spiralia</taxon>
        <taxon>Lophotrochozoa</taxon>
        <taxon>Mollusca</taxon>
        <taxon>Cephalopoda</taxon>
        <taxon>Coleoidea</taxon>
        <taxon>Octopodiformes</taxon>
        <taxon>Octopoda</taxon>
        <taxon>Incirrata</taxon>
        <taxon>Octopodidae</taxon>
        <taxon>Octopus</taxon>
    </lineage>
</organism>
<keyword evidence="2" id="KW-0560">Oxidoreductase</keyword>
<evidence type="ECO:0000256" key="1">
    <source>
        <dbReference type="ARBA" id="ARBA00022857"/>
    </source>
</evidence>
<reference evidence="11" key="1">
    <citation type="submission" date="2023-08" db="EMBL/GenBank/DDBJ databases">
        <authorList>
            <person name="Alioto T."/>
            <person name="Alioto T."/>
            <person name="Gomez Garrido J."/>
        </authorList>
    </citation>
    <scope>NUCLEOTIDE SEQUENCE</scope>
</reference>
<evidence type="ECO:0000256" key="8">
    <source>
        <dbReference type="ARBA" id="ARBA00048009"/>
    </source>
</evidence>
<dbReference type="InterPro" id="IPR002347">
    <property type="entry name" value="SDR_fam"/>
</dbReference>
<comment type="similarity">
    <text evidence="3">Belongs to the short-chain dehydrogenases/reductases (SDR) family. 2,4-dienoyl-CoA reductase subfamily.</text>
</comment>
<evidence type="ECO:0000256" key="2">
    <source>
        <dbReference type="ARBA" id="ARBA00023002"/>
    </source>
</evidence>
<dbReference type="SUPFAM" id="SSF51735">
    <property type="entry name" value="NAD(P)-binding Rossmann-fold domains"/>
    <property type="match status" value="1"/>
</dbReference>
<comment type="catalytic activity">
    <reaction evidence="10">
        <text>(2E,4Z,7Z,10Z,13Z,16Z,19Z)-docosaheptaenoyl-CoA + NADPH + H(+) = (3E,7Z,10Z,13Z,16Z,19Z)-docosahexaenoyl-CoA + NADP(+)</text>
        <dbReference type="Rhea" id="RHEA:44920"/>
        <dbReference type="ChEBI" id="CHEBI:15378"/>
        <dbReference type="ChEBI" id="CHEBI:57783"/>
        <dbReference type="ChEBI" id="CHEBI:58349"/>
        <dbReference type="ChEBI" id="CHEBI:77559"/>
        <dbReference type="ChEBI" id="CHEBI:84791"/>
    </reaction>
</comment>
<evidence type="ECO:0000256" key="3">
    <source>
        <dbReference type="ARBA" id="ARBA00025787"/>
    </source>
</evidence>
<dbReference type="GO" id="GO:0008670">
    <property type="term" value="F:2,4-dienoyl-CoA reductase (NADPH) activity"/>
    <property type="evidence" value="ECO:0007669"/>
    <property type="project" value="InterPro"/>
</dbReference>
<dbReference type="GO" id="GO:0005777">
    <property type="term" value="C:peroxisome"/>
    <property type="evidence" value="ECO:0007669"/>
    <property type="project" value="TreeGrafter"/>
</dbReference>
<dbReference type="PANTHER" id="PTHR43296">
    <property type="entry name" value="PEROXISOMAL 2,4-DIENOYL-COA REDUCTASE"/>
    <property type="match status" value="1"/>
</dbReference>
<keyword evidence="12" id="KW-1185">Reference proteome</keyword>
<evidence type="ECO:0000256" key="9">
    <source>
        <dbReference type="ARBA" id="ARBA00048340"/>
    </source>
</evidence>
<comment type="catalytic activity">
    <reaction evidence="9">
        <text>a (2E,4Z)-dienoyl-CoA + NADPH + H(+) = a 4,5-saturated-(3E)-enoyl-CoA + NADP(+)</text>
        <dbReference type="Rhea" id="RHEA:61892"/>
        <dbReference type="ChEBI" id="CHEBI:15378"/>
        <dbReference type="ChEBI" id="CHEBI:57783"/>
        <dbReference type="ChEBI" id="CHEBI:58349"/>
        <dbReference type="ChEBI" id="CHEBI:85099"/>
        <dbReference type="ChEBI" id="CHEBI:85493"/>
        <dbReference type="EC" id="1.3.1.124"/>
    </reaction>
</comment>
<sequence length="303" mass="32922">MAASGDEPVCLDYEYLYHPDLLKNKVAFITGGGSGICFTIAEIFMRHNCDTVIASRKLEKLVKSAEILEKATGKQCLPIQADVRKPHEIQNAVDKALQKFGKIDIVINGAAGNFLCLASDMSFHAFQTIQEIDTMGTFNVSKVVYEKYMKDHGGVILNITATQHYRGVPMQCHVGAAKSAIEALTKHLAVEWGPNGVRVLCLAPGPVSNSEGYRRLVSPEISEAVLREHVPIGQIATRSDIANIAVFLVSKAAELLTGVTVVADGDTGDIEMGQTTDITSKEKKEIVKLLGEEDRIVISKKLN</sequence>
<accession>A0AA36B2B0</accession>
<keyword evidence="1" id="KW-0521">NADP</keyword>
<evidence type="ECO:0000256" key="4">
    <source>
        <dbReference type="ARBA" id="ARBA00025939"/>
    </source>
</evidence>